<dbReference type="Proteomes" id="UP000615446">
    <property type="component" value="Unassembled WGS sequence"/>
</dbReference>
<dbReference type="AlphaFoldDB" id="A0A8H3LN23"/>
<evidence type="ECO:0000313" key="1">
    <source>
        <dbReference type="EMBL" id="GES91703.1"/>
    </source>
</evidence>
<reference evidence="1" key="1">
    <citation type="submission" date="2019-10" db="EMBL/GenBank/DDBJ databases">
        <title>Conservation and host-specific expression of non-tandemly repeated heterogenous ribosome RNA gene in arbuscular mycorrhizal fungi.</title>
        <authorList>
            <person name="Maeda T."/>
            <person name="Kobayashi Y."/>
            <person name="Nakagawa T."/>
            <person name="Ezawa T."/>
            <person name="Yamaguchi K."/>
            <person name="Bino T."/>
            <person name="Nishimoto Y."/>
            <person name="Shigenobu S."/>
            <person name="Kawaguchi M."/>
        </authorList>
    </citation>
    <scope>NUCLEOTIDE SEQUENCE</scope>
    <source>
        <strain evidence="1">HR1</strain>
    </source>
</reference>
<gene>
    <name evidence="1" type="ORF">RCL2_001850700</name>
</gene>
<comment type="caution">
    <text evidence="1">The sequence shown here is derived from an EMBL/GenBank/DDBJ whole genome shotgun (WGS) entry which is preliminary data.</text>
</comment>
<protein>
    <submittedName>
        <fullName evidence="1">Uncharacterized protein</fullName>
    </submittedName>
</protein>
<name>A0A8H3LN23_9GLOM</name>
<proteinExistence type="predicted"/>
<dbReference type="EMBL" id="BLAL01000206">
    <property type="protein sequence ID" value="GES91703.1"/>
    <property type="molecule type" value="Genomic_DNA"/>
</dbReference>
<evidence type="ECO:0000313" key="2">
    <source>
        <dbReference type="Proteomes" id="UP000615446"/>
    </source>
</evidence>
<sequence length="99" mass="11926">MESQTFKLYVFISAKPRVKRPMIIMHTDECWEGHIMVNWNLGVCTYNIRFNVFWIFNLDNLDINWAIIRKKFKIITDHVTLKGLMNAKAPKNQFLWKHN</sequence>
<accession>A0A8H3LN23</accession>
<organism evidence="1 2">
    <name type="scientific">Rhizophagus clarus</name>
    <dbReference type="NCBI Taxonomy" id="94130"/>
    <lineage>
        <taxon>Eukaryota</taxon>
        <taxon>Fungi</taxon>
        <taxon>Fungi incertae sedis</taxon>
        <taxon>Mucoromycota</taxon>
        <taxon>Glomeromycotina</taxon>
        <taxon>Glomeromycetes</taxon>
        <taxon>Glomerales</taxon>
        <taxon>Glomeraceae</taxon>
        <taxon>Rhizophagus</taxon>
    </lineage>
</organism>